<sequence>MASLWTAPTWISAFYAKFPLIVFEQEDTLPLDDAARPCLWIHASTSRHRPWASTSPSSLRYQLLLLFRGVPVNFRHWQNEEAVPGSSLPVLQVDHRLLATSDIRPWLDDEYPSDDLSGMKDQATYDRAVAAAQLVLMYLLPALLASLHKPVDIISPIPDRLAAGISTILPSALTGTARVAGDQLLARGIDALSALEPMTEDWGMGATHPTPLDALIASHLYAVSALPNGPLRDRIDGPLAKYMERVLDFAEQQMRSAIP</sequence>
<protein>
    <recommendedName>
        <fullName evidence="3">GST N-terminal domain-containing protein</fullName>
    </recommendedName>
</protein>
<dbReference type="Proteomes" id="UP000193986">
    <property type="component" value="Unassembled WGS sequence"/>
</dbReference>
<dbReference type="InParanoid" id="A0A1Y2BHG5"/>
<comment type="caution">
    <text evidence="1">The sequence shown here is derived from an EMBL/GenBank/DDBJ whole genome shotgun (WGS) entry which is preliminary data.</text>
</comment>
<evidence type="ECO:0000313" key="2">
    <source>
        <dbReference type="Proteomes" id="UP000193986"/>
    </source>
</evidence>
<dbReference type="EMBL" id="MCFC01000003">
    <property type="protein sequence ID" value="ORY34231.1"/>
    <property type="molecule type" value="Genomic_DNA"/>
</dbReference>
<gene>
    <name evidence="1" type="ORF">BCR39DRAFT_556625</name>
</gene>
<proteinExistence type="predicted"/>
<dbReference type="OrthoDB" id="198787at2759"/>
<accession>A0A1Y2BHG5</accession>
<evidence type="ECO:0008006" key="3">
    <source>
        <dbReference type="Google" id="ProtNLM"/>
    </source>
</evidence>
<evidence type="ECO:0000313" key="1">
    <source>
        <dbReference type="EMBL" id="ORY34231.1"/>
    </source>
</evidence>
<keyword evidence="2" id="KW-1185">Reference proteome</keyword>
<dbReference type="AlphaFoldDB" id="A0A1Y2BHG5"/>
<dbReference type="STRING" id="71784.A0A1Y2BHG5"/>
<name>A0A1Y2BHG5_9TREE</name>
<organism evidence="1 2">
    <name type="scientific">Naematelia encephala</name>
    <dbReference type="NCBI Taxonomy" id="71784"/>
    <lineage>
        <taxon>Eukaryota</taxon>
        <taxon>Fungi</taxon>
        <taxon>Dikarya</taxon>
        <taxon>Basidiomycota</taxon>
        <taxon>Agaricomycotina</taxon>
        <taxon>Tremellomycetes</taxon>
        <taxon>Tremellales</taxon>
        <taxon>Naemateliaceae</taxon>
        <taxon>Naematelia</taxon>
    </lineage>
</organism>
<reference evidence="1 2" key="1">
    <citation type="submission" date="2016-07" db="EMBL/GenBank/DDBJ databases">
        <title>Pervasive Adenine N6-methylation of Active Genes in Fungi.</title>
        <authorList>
            <consortium name="DOE Joint Genome Institute"/>
            <person name="Mondo S.J."/>
            <person name="Dannebaum R.O."/>
            <person name="Kuo R.C."/>
            <person name="Labutti K."/>
            <person name="Haridas S."/>
            <person name="Kuo A."/>
            <person name="Salamov A."/>
            <person name="Ahrendt S.R."/>
            <person name="Lipzen A."/>
            <person name="Sullivan W."/>
            <person name="Andreopoulos W.B."/>
            <person name="Clum A."/>
            <person name="Lindquist E."/>
            <person name="Daum C."/>
            <person name="Ramamoorthy G.K."/>
            <person name="Gryganskyi A."/>
            <person name="Culley D."/>
            <person name="Magnuson J.K."/>
            <person name="James T.Y."/>
            <person name="O'Malley M.A."/>
            <person name="Stajich J.E."/>
            <person name="Spatafora J.W."/>
            <person name="Visel A."/>
            <person name="Grigoriev I.V."/>
        </authorList>
    </citation>
    <scope>NUCLEOTIDE SEQUENCE [LARGE SCALE GENOMIC DNA]</scope>
    <source>
        <strain evidence="1 2">68-887.2</strain>
    </source>
</reference>